<dbReference type="AlphaFoldDB" id="F4L341"/>
<feature type="transmembrane region" description="Helical" evidence="1">
    <location>
        <begin position="881"/>
        <end position="899"/>
    </location>
</feature>
<sequence>MTHSLSPVRILIFFTALALPALFILPYLQVNLLPAEPNTELQIRIQVPNTPPFGVERSTVSQLENALSAIRGLKNIRSESRYAEGSIYLEFGRKEDMAARRFEVATVLRSIYPKLPTGASYPTLSGGNDVAQEDKGPSLLYTVEGPGDVAAVRQRCETFFRQVLHQVEQVSNLEFQGGQEERMVIEFDPQLLKIHQVDPHELEQVLHRANGSYFPGSSEDAWGRKLFVRSIPADISLSTIENTLIKTEGGYPLRIKSVARVYQDRETPSSYYRINGKNAVSVFVFLSPDCNKVYEAVRIQQLITRAAAQQQDLHVRLAEDKTTFVRVELQKSWLRASASLLILLLLLLLTYRNWRLVLILLFCLMINLAITVLTSWAFQVEWHTYTLAGLSVAFGLMIDNAIVMLDAYRRRLNRRIFTALLAATLTTAAALLLVFFLPIEEQRNLVDFSIIIVISLISSLFTVLFLVPACYDLWIGAPALKSSNALKVAQKRRIFFRLAVYKSAIEFFSRWRLLFYVAGVLLFGLPVFLLPLETQSRQWHLQWLNSPNFQREVRPHLEFWLGGTLRLFVDTFNAESYYRQAEATALYVRAELPHGHTLAQMNTLMHHFERFLSQQNGLEVFGTSVNSGQYGDIEIHFTSDAEKTSLPLSLQARLQELAQGFSGVQWSIYGKGEGFSNNLFMDNQASSRLILRGYDYQELGRQAEKLGQLLAQNMRVQSIELDQNLNYFDRPLPEMYLSLDASKVAARHTNTGDLLNALNQMASPISFSLSSEKTSSEGLIKAQNTAQFDVYHLLHDPLSPSPKSNLHIQELGKMELRQSSSSIQRENRQYLRLVTFDYVGSYDLARQLNEQVIRKMNREMPLGYSVEGEQGSVSAATKRQFYLLLILLALNFFICAILFERLRQPFFILLTVPISFIGVFLSFAWGEFTFDQGGFAAFVMLGGIVVNAAIFIINDLNNAKGQVHNFQNTLIKVLYRRSGTILLTIVSTICGFVPFLYEGPETPFWFALAIGTIGGLMASILAVFLVLPVLLWKKKKLL</sequence>
<feature type="transmembrane region" description="Helical" evidence="1">
    <location>
        <begin position="384"/>
        <end position="405"/>
    </location>
</feature>
<evidence type="ECO:0000256" key="1">
    <source>
        <dbReference type="SAM" id="Phobius"/>
    </source>
</evidence>
<accession>F4L341</accession>
<dbReference type="RefSeq" id="WP_013765247.1">
    <property type="nucleotide sequence ID" value="NC_015510.1"/>
</dbReference>
<dbReference type="SUPFAM" id="SSF82866">
    <property type="entry name" value="Multidrug efflux transporter AcrB transmembrane domain"/>
    <property type="match status" value="2"/>
</dbReference>
<dbReference type="HOGENOM" id="CLU_002755_0_2_10"/>
<dbReference type="InterPro" id="IPR027463">
    <property type="entry name" value="AcrB_DN_DC_subdom"/>
</dbReference>
<keyword evidence="3" id="KW-1185">Reference proteome</keyword>
<feature type="transmembrane region" description="Helical" evidence="1">
    <location>
        <begin position="906"/>
        <end position="926"/>
    </location>
</feature>
<dbReference type="Gene3D" id="3.30.70.1430">
    <property type="entry name" value="Multidrug efflux transporter AcrB pore domain"/>
    <property type="match status" value="2"/>
</dbReference>
<dbReference type="KEGG" id="hhy:Halhy_2834"/>
<proteinExistence type="predicted"/>
<feature type="transmembrane region" description="Helical" evidence="1">
    <location>
        <begin position="932"/>
        <end position="953"/>
    </location>
</feature>
<feature type="transmembrane region" description="Helical" evidence="1">
    <location>
        <begin position="356"/>
        <end position="378"/>
    </location>
</feature>
<keyword evidence="1" id="KW-0812">Transmembrane</keyword>
<keyword evidence="1" id="KW-0472">Membrane</keyword>
<dbReference type="SUPFAM" id="SSF82693">
    <property type="entry name" value="Multidrug efflux transporter AcrB pore domain, PN1, PN2, PC1 and PC2 subdomains"/>
    <property type="match status" value="1"/>
</dbReference>
<dbReference type="SUPFAM" id="SSF82714">
    <property type="entry name" value="Multidrug efflux transporter AcrB TolC docking domain, DN and DC subdomains"/>
    <property type="match status" value="1"/>
</dbReference>
<feature type="transmembrane region" description="Helical" evidence="1">
    <location>
        <begin position="513"/>
        <end position="532"/>
    </location>
</feature>
<protein>
    <submittedName>
        <fullName evidence="2">Acriflavin resistance protein</fullName>
    </submittedName>
</protein>
<dbReference type="PANTHER" id="PTHR32063:SF0">
    <property type="entry name" value="SWARMING MOTILITY PROTEIN SWRC"/>
    <property type="match status" value="1"/>
</dbReference>
<dbReference type="PANTHER" id="PTHR32063">
    <property type="match status" value="1"/>
</dbReference>
<dbReference type="eggNOG" id="COG0841">
    <property type="taxonomic scope" value="Bacteria"/>
</dbReference>
<organism evidence="2 3">
    <name type="scientific">Haliscomenobacter hydrossis (strain ATCC 27775 / DSM 1100 / LMG 10767 / O)</name>
    <dbReference type="NCBI Taxonomy" id="760192"/>
    <lineage>
        <taxon>Bacteria</taxon>
        <taxon>Pseudomonadati</taxon>
        <taxon>Bacteroidota</taxon>
        <taxon>Saprospiria</taxon>
        <taxon>Saprospirales</taxon>
        <taxon>Haliscomenobacteraceae</taxon>
        <taxon>Haliscomenobacter</taxon>
    </lineage>
</organism>
<feature type="transmembrane region" description="Helical" evidence="1">
    <location>
        <begin position="974"/>
        <end position="997"/>
    </location>
</feature>
<dbReference type="Proteomes" id="UP000008461">
    <property type="component" value="Chromosome"/>
</dbReference>
<name>F4L341_HALH1</name>
<dbReference type="OrthoDB" id="9809409at2"/>
<dbReference type="InterPro" id="IPR001036">
    <property type="entry name" value="Acrflvin-R"/>
</dbReference>
<keyword evidence="1" id="KW-1133">Transmembrane helix</keyword>
<dbReference type="GO" id="GO:0042910">
    <property type="term" value="F:xenobiotic transmembrane transporter activity"/>
    <property type="evidence" value="ECO:0007669"/>
    <property type="project" value="TreeGrafter"/>
</dbReference>
<gene>
    <name evidence="2" type="ordered locus">Halhy_2834</name>
</gene>
<evidence type="ECO:0000313" key="2">
    <source>
        <dbReference type="EMBL" id="AEE50700.1"/>
    </source>
</evidence>
<feature type="transmembrane region" description="Helical" evidence="1">
    <location>
        <begin position="332"/>
        <end position="349"/>
    </location>
</feature>
<feature type="transmembrane region" description="Helical" evidence="1">
    <location>
        <begin position="448"/>
        <end position="471"/>
    </location>
</feature>
<dbReference type="STRING" id="760192.Halhy_2834"/>
<feature type="transmembrane region" description="Helical" evidence="1">
    <location>
        <begin position="417"/>
        <end position="436"/>
    </location>
</feature>
<feature type="transmembrane region" description="Helical" evidence="1">
    <location>
        <begin position="1003"/>
        <end position="1032"/>
    </location>
</feature>
<dbReference type="Gene3D" id="3.30.2090.10">
    <property type="entry name" value="Multidrug efflux transporter AcrB TolC docking domain, DN and DC subdomains"/>
    <property type="match status" value="2"/>
</dbReference>
<dbReference type="Gene3D" id="1.20.1640.10">
    <property type="entry name" value="Multidrug efflux transporter AcrB transmembrane domain"/>
    <property type="match status" value="3"/>
</dbReference>
<dbReference type="Gene3D" id="3.30.70.1320">
    <property type="entry name" value="Multidrug efflux transporter AcrB pore domain like"/>
    <property type="match status" value="1"/>
</dbReference>
<reference key="2">
    <citation type="submission" date="2011-04" db="EMBL/GenBank/DDBJ databases">
        <title>Complete sequence of chromosome of Haliscomenobacter hydrossis DSM 1100.</title>
        <authorList>
            <consortium name="US DOE Joint Genome Institute (JGI-PGF)"/>
            <person name="Lucas S."/>
            <person name="Han J."/>
            <person name="Lapidus A."/>
            <person name="Bruce D."/>
            <person name="Goodwin L."/>
            <person name="Pitluck S."/>
            <person name="Peters L."/>
            <person name="Kyrpides N."/>
            <person name="Mavromatis K."/>
            <person name="Ivanova N."/>
            <person name="Ovchinnikova G."/>
            <person name="Pagani I."/>
            <person name="Daligault H."/>
            <person name="Detter J.C."/>
            <person name="Han C."/>
            <person name="Land M."/>
            <person name="Hauser L."/>
            <person name="Markowitz V."/>
            <person name="Cheng J.-F."/>
            <person name="Hugenholtz P."/>
            <person name="Woyke T."/>
            <person name="Wu D."/>
            <person name="Verbarg S."/>
            <person name="Frueling A."/>
            <person name="Brambilla E."/>
            <person name="Klenk H.-P."/>
            <person name="Eisen J.A."/>
        </authorList>
    </citation>
    <scope>NUCLEOTIDE SEQUENCE</scope>
    <source>
        <strain>DSM 1100</strain>
    </source>
</reference>
<reference evidence="2 3" key="1">
    <citation type="journal article" date="2011" name="Stand. Genomic Sci.">
        <title>Complete genome sequence of Haliscomenobacter hydrossis type strain (O).</title>
        <authorList>
            <consortium name="US DOE Joint Genome Institute (JGI-PGF)"/>
            <person name="Daligault H."/>
            <person name="Lapidus A."/>
            <person name="Zeytun A."/>
            <person name="Nolan M."/>
            <person name="Lucas S."/>
            <person name="Del Rio T.G."/>
            <person name="Tice H."/>
            <person name="Cheng J.F."/>
            <person name="Tapia R."/>
            <person name="Han C."/>
            <person name="Goodwin L."/>
            <person name="Pitluck S."/>
            <person name="Liolios K."/>
            <person name="Pagani I."/>
            <person name="Ivanova N."/>
            <person name="Huntemann M."/>
            <person name="Mavromatis K."/>
            <person name="Mikhailova N."/>
            <person name="Pati A."/>
            <person name="Chen A."/>
            <person name="Palaniappan K."/>
            <person name="Land M."/>
            <person name="Hauser L."/>
            <person name="Brambilla E.M."/>
            <person name="Rohde M."/>
            <person name="Verbarg S."/>
            <person name="Goker M."/>
            <person name="Bristow J."/>
            <person name="Eisen J.A."/>
            <person name="Markowitz V."/>
            <person name="Hugenholtz P."/>
            <person name="Kyrpides N.C."/>
            <person name="Klenk H.P."/>
            <person name="Woyke T."/>
        </authorList>
    </citation>
    <scope>NUCLEOTIDE SEQUENCE [LARGE SCALE GENOMIC DNA]</scope>
    <source>
        <strain evidence="3">ATCC 27775 / DSM 1100 / LMG 10767 / O</strain>
    </source>
</reference>
<dbReference type="Pfam" id="PF00873">
    <property type="entry name" value="ACR_tran"/>
    <property type="match status" value="2"/>
</dbReference>
<evidence type="ECO:0000313" key="3">
    <source>
        <dbReference type="Proteomes" id="UP000008461"/>
    </source>
</evidence>
<dbReference type="GO" id="GO:0005886">
    <property type="term" value="C:plasma membrane"/>
    <property type="evidence" value="ECO:0007669"/>
    <property type="project" value="TreeGrafter"/>
</dbReference>
<dbReference type="Gene3D" id="3.30.70.1440">
    <property type="entry name" value="Multidrug efflux transporter AcrB pore domain"/>
    <property type="match status" value="1"/>
</dbReference>
<dbReference type="EMBL" id="CP002691">
    <property type="protein sequence ID" value="AEE50700.1"/>
    <property type="molecule type" value="Genomic_DNA"/>
</dbReference>